<keyword evidence="3" id="KW-1003">Cell membrane</keyword>
<evidence type="ECO:0000256" key="7">
    <source>
        <dbReference type="SAM" id="Phobius"/>
    </source>
</evidence>
<evidence type="ECO:0000256" key="4">
    <source>
        <dbReference type="ARBA" id="ARBA00022692"/>
    </source>
</evidence>
<dbReference type="RefSeq" id="WP_183947001.1">
    <property type="nucleotide sequence ID" value="NZ_JACHHX010000002.1"/>
</dbReference>
<accession>A0A7W7XXP5</accession>
<protein>
    <submittedName>
        <fullName evidence="9">Multicomponent Na+:H+ antiporter subunit B</fullName>
    </submittedName>
</protein>
<keyword evidence="4 7" id="KW-0812">Transmembrane</keyword>
<evidence type="ECO:0000313" key="10">
    <source>
        <dbReference type="Proteomes" id="UP000519004"/>
    </source>
</evidence>
<evidence type="ECO:0000256" key="5">
    <source>
        <dbReference type="ARBA" id="ARBA00022989"/>
    </source>
</evidence>
<evidence type="ECO:0000256" key="6">
    <source>
        <dbReference type="ARBA" id="ARBA00023136"/>
    </source>
</evidence>
<proteinExistence type="inferred from homology"/>
<evidence type="ECO:0000313" key="9">
    <source>
        <dbReference type="EMBL" id="MBB5014406.1"/>
    </source>
</evidence>
<evidence type="ECO:0000256" key="2">
    <source>
        <dbReference type="ARBA" id="ARBA00009425"/>
    </source>
</evidence>
<keyword evidence="5 7" id="KW-1133">Transmembrane helix</keyword>
<reference evidence="9 10" key="1">
    <citation type="submission" date="2020-08" db="EMBL/GenBank/DDBJ databases">
        <title>Genomic Encyclopedia of Type Strains, Phase IV (KMG-IV): sequencing the most valuable type-strain genomes for metagenomic binning, comparative biology and taxonomic classification.</title>
        <authorList>
            <person name="Goeker M."/>
        </authorList>
    </citation>
    <scope>NUCLEOTIDE SEQUENCE [LARGE SCALE GENOMIC DNA]</scope>
    <source>
        <strain evidence="9 10">DSM 25897</strain>
    </source>
</reference>
<dbReference type="EMBL" id="JACHHX010000002">
    <property type="protein sequence ID" value="MBB5014406.1"/>
    <property type="molecule type" value="Genomic_DNA"/>
</dbReference>
<name>A0A7W7XXP5_9GAMM</name>
<comment type="caution">
    <text evidence="9">The sequence shown here is derived from an EMBL/GenBank/DDBJ whole genome shotgun (WGS) entry which is preliminary data.</text>
</comment>
<feature type="domain" description="Na+/H+ antiporter MnhB subunit-related protein" evidence="8">
    <location>
        <begin position="7"/>
        <end position="128"/>
    </location>
</feature>
<dbReference type="InterPro" id="IPR050622">
    <property type="entry name" value="CPA3_antiporter_subunitB"/>
</dbReference>
<evidence type="ECO:0000259" key="8">
    <source>
        <dbReference type="Pfam" id="PF04039"/>
    </source>
</evidence>
<keyword evidence="6 7" id="KW-0472">Membrane</keyword>
<dbReference type="GO" id="GO:0005886">
    <property type="term" value="C:plasma membrane"/>
    <property type="evidence" value="ECO:0007669"/>
    <property type="project" value="UniProtKB-SubCell"/>
</dbReference>
<evidence type="ECO:0000256" key="3">
    <source>
        <dbReference type="ARBA" id="ARBA00022475"/>
    </source>
</evidence>
<feature type="transmembrane region" description="Helical" evidence="7">
    <location>
        <begin position="36"/>
        <end position="54"/>
    </location>
</feature>
<feature type="transmembrane region" description="Helical" evidence="7">
    <location>
        <begin position="108"/>
        <end position="128"/>
    </location>
</feature>
<feature type="transmembrane region" description="Helical" evidence="7">
    <location>
        <begin position="66"/>
        <end position="88"/>
    </location>
</feature>
<dbReference type="InterPro" id="IPR007182">
    <property type="entry name" value="MnhB"/>
</dbReference>
<feature type="transmembrane region" description="Helical" evidence="7">
    <location>
        <begin position="12"/>
        <end position="30"/>
    </location>
</feature>
<comment type="subcellular location">
    <subcellularLocation>
        <location evidence="1">Cell membrane</location>
        <topology evidence="1">Multi-pass membrane protein</topology>
    </subcellularLocation>
</comment>
<dbReference type="PANTHER" id="PTHR33932">
    <property type="entry name" value="NA(+)/H(+) ANTIPORTER SUBUNIT B"/>
    <property type="match status" value="1"/>
</dbReference>
<keyword evidence="10" id="KW-1185">Reference proteome</keyword>
<dbReference type="AlphaFoldDB" id="A0A7W7XXP5"/>
<comment type="similarity">
    <text evidence="2">Belongs to the CPA3 antiporters (TC 2.A.63) subunit B family.</text>
</comment>
<sequence length="144" mass="14643">MSPRSLILDTLARLLYPMMLLAAVVILLRGHNEPGGGFIGGMVAVSATALLAVARGTDGALRALPLPPLPLAAGGVLLGLLSGVPALLLGHGYMTHLWATLPLGFTEFAVSTVLLFDIGVFFAVWGALGGLCAEAIGLDEEAGA</sequence>
<dbReference type="Pfam" id="PF04039">
    <property type="entry name" value="MnhB"/>
    <property type="match status" value="1"/>
</dbReference>
<evidence type="ECO:0000256" key="1">
    <source>
        <dbReference type="ARBA" id="ARBA00004651"/>
    </source>
</evidence>
<gene>
    <name evidence="9" type="ORF">HNQ58_000280</name>
</gene>
<organism evidence="9 10">
    <name type="scientific">Rehaibacterium terrae</name>
    <dbReference type="NCBI Taxonomy" id="1341696"/>
    <lineage>
        <taxon>Bacteria</taxon>
        <taxon>Pseudomonadati</taxon>
        <taxon>Pseudomonadota</taxon>
        <taxon>Gammaproteobacteria</taxon>
        <taxon>Lysobacterales</taxon>
        <taxon>Lysobacteraceae</taxon>
        <taxon>Rehaibacterium</taxon>
    </lineage>
</organism>
<dbReference type="Proteomes" id="UP000519004">
    <property type="component" value="Unassembled WGS sequence"/>
</dbReference>
<dbReference type="PANTHER" id="PTHR33932:SF4">
    <property type="entry name" value="NA(+)_H(+) ANTIPORTER SUBUNIT B"/>
    <property type="match status" value="1"/>
</dbReference>